<dbReference type="EMBL" id="JARKIE010000323">
    <property type="protein sequence ID" value="KAJ7654292.1"/>
    <property type="molecule type" value="Genomic_DNA"/>
</dbReference>
<organism evidence="1 2">
    <name type="scientific">Mycena rosella</name>
    <name type="common">Pink bonnet</name>
    <name type="synonym">Agaricus rosellus</name>
    <dbReference type="NCBI Taxonomy" id="1033263"/>
    <lineage>
        <taxon>Eukaryota</taxon>
        <taxon>Fungi</taxon>
        <taxon>Dikarya</taxon>
        <taxon>Basidiomycota</taxon>
        <taxon>Agaricomycotina</taxon>
        <taxon>Agaricomycetes</taxon>
        <taxon>Agaricomycetidae</taxon>
        <taxon>Agaricales</taxon>
        <taxon>Marasmiineae</taxon>
        <taxon>Mycenaceae</taxon>
        <taxon>Mycena</taxon>
    </lineage>
</organism>
<evidence type="ECO:0000313" key="1">
    <source>
        <dbReference type="EMBL" id="KAJ7654292.1"/>
    </source>
</evidence>
<dbReference type="Proteomes" id="UP001221757">
    <property type="component" value="Unassembled WGS sequence"/>
</dbReference>
<sequence>MATVPHELIAAIVDELEDDRESLKACSMVATAFCPPSQRHLFRSMWLHRANWQFYTVAQQAPHRGTSIPSGTIRRVSSLLSESPHLAIYVRDLTIDLPDSADEDVPLEQILQAVLNLERFVISGLFVRWGDLPLPLASAILDIFARPALERLHLLNMQGVPAPAVLRVLSFVRVLSIDHTTFAEEDEGSSESAWPLSAPRLHHLILSTSIPPTYALMLSPRAPRLTHLKKVLLRVDISARPHAERLLSSIADTLEELELDCGDLSSPLHLPNLPNLRSLTLRIFRGLARHLPNGFAQTLSALPRIAALTLIFAIQTRLVEGM</sequence>
<dbReference type="SUPFAM" id="SSF52047">
    <property type="entry name" value="RNI-like"/>
    <property type="match status" value="1"/>
</dbReference>
<comment type="caution">
    <text evidence="1">The sequence shown here is derived from an EMBL/GenBank/DDBJ whole genome shotgun (WGS) entry which is preliminary data.</text>
</comment>
<protein>
    <submittedName>
        <fullName evidence="1">Uncharacterized protein</fullName>
    </submittedName>
</protein>
<gene>
    <name evidence="1" type="ORF">B0H17DRAFT_1214387</name>
</gene>
<evidence type="ECO:0000313" key="2">
    <source>
        <dbReference type="Proteomes" id="UP001221757"/>
    </source>
</evidence>
<name>A0AAD7CQK1_MYCRO</name>
<proteinExistence type="predicted"/>
<dbReference type="Gene3D" id="3.80.10.10">
    <property type="entry name" value="Ribonuclease Inhibitor"/>
    <property type="match status" value="1"/>
</dbReference>
<reference evidence="1" key="1">
    <citation type="submission" date="2023-03" db="EMBL/GenBank/DDBJ databases">
        <title>Massive genome expansion in bonnet fungi (Mycena s.s.) driven by repeated elements and novel gene families across ecological guilds.</title>
        <authorList>
            <consortium name="Lawrence Berkeley National Laboratory"/>
            <person name="Harder C.B."/>
            <person name="Miyauchi S."/>
            <person name="Viragh M."/>
            <person name="Kuo A."/>
            <person name="Thoen E."/>
            <person name="Andreopoulos B."/>
            <person name="Lu D."/>
            <person name="Skrede I."/>
            <person name="Drula E."/>
            <person name="Henrissat B."/>
            <person name="Morin E."/>
            <person name="Kohler A."/>
            <person name="Barry K."/>
            <person name="LaButti K."/>
            <person name="Morin E."/>
            <person name="Salamov A."/>
            <person name="Lipzen A."/>
            <person name="Mereny Z."/>
            <person name="Hegedus B."/>
            <person name="Baldrian P."/>
            <person name="Stursova M."/>
            <person name="Weitz H."/>
            <person name="Taylor A."/>
            <person name="Grigoriev I.V."/>
            <person name="Nagy L.G."/>
            <person name="Martin F."/>
            <person name="Kauserud H."/>
        </authorList>
    </citation>
    <scope>NUCLEOTIDE SEQUENCE</scope>
    <source>
        <strain evidence="1">CBHHK067</strain>
    </source>
</reference>
<dbReference type="InterPro" id="IPR032675">
    <property type="entry name" value="LRR_dom_sf"/>
</dbReference>
<accession>A0AAD7CQK1</accession>
<keyword evidence="2" id="KW-1185">Reference proteome</keyword>
<dbReference type="AlphaFoldDB" id="A0AAD7CQK1"/>